<name>A0A2I0HK14_PUNGR</name>
<keyword evidence="3" id="KW-1185">Reference proteome</keyword>
<protein>
    <submittedName>
        <fullName evidence="2">Uncharacterized protein</fullName>
    </submittedName>
</protein>
<feature type="region of interest" description="Disordered" evidence="1">
    <location>
        <begin position="1"/>
        <end position="74"/>
    </location>
</feature>
<evidence type="ECO:0000256" key="1">
    <source>
        <dbReference type="SAM" id="MobiDB-lite"/>
    </source>
</evidence>
<evidence type="ECO:0000313" key="2">
    <source>
        <dbReference type="EMBL" id="PKI32044.1"/>
    </source>
</evidence>
<feature type="compositionally biased region" description="Polar residues" evidence="1">
    <location>
        <begin position="47"/>
        <end position="57"/>
    </location>
</feature>
<dbReference type="Proteomes" id="UP000233551">
    <property type="component" value="Unassembled WGS sequence"/>
</dbReference>
<reference evidence="2 3" key="1">
    <citation type="submission" date="2017-11" db="EMBL/GenBank/DDBJ databases">
        <title>De-novo sequencing of pomegranate (Punica granatum L.) genome.</title>
        <authorList>
            <person name="Akparov Z."/>
            <person name="Amiraslanov A."/>
            <person name="Hajiyeva S."/>
            <person name="Abbasov M."/>
            <person name="Kaur K."/>
            <person name="Hamwieh A."/>
            <person name="Solovyev V."/>
            <person name="Salamov A."/>
            <person name="Braich B."/>
            <person name="Kosarev P."/>
            <person name="Mahmoud A."/>
            <person name="Hajiyev E."/>
            <person name="Babayeva S."/>
            <person name="Izzatullayeva V."/>
            <person name="Mammadov A."/>
            <person name="Mammadov A."/>
            <person name="Sharifova S."/>
            <person name="Ojaghi J."/>
            <person name="Eynullazada K."/>
            <person name="Bayramov B."/>
            <person name="Abdulazimova A."/>
            <person name="Shahmuradov I."/>
        </authorList>
    </citation>
    <scope>NUCLEOTIDE SEQUENCE [LARGE SCALE GENOMIC DNA]</scope>
    <source>
        <strain evidence="3">cv. AG2017</strain>
        <tissue evidence="2">Leaf</tissue>
    </source>
</reference>
<accession>A0A2I0HK14</accession>
<feature type="non-terminal residue" evidence="2">
    <location>
        <position position="1"/>
    </location>
</feature>
<dbReference type="AlphaFoldDB" id="A0A2I0HK14"/>
<feature type="non-terminal residue" evidence="2">
    <location>
        <position position="74"/>
    </location>
</feature>
<proteinExistence type="predicted"/>
<dbReference type="EMBL" id="PGOL01008094">
    <property type="protein sequence ID" value="PKI32044.1"/>
    <property type="molecule type" value="Genomic_DNA"/>
</dbReference>
<evidence type="ECO:0000313" key="3">
    <source>
        <dbReference type="Proteomes" id="UP000233551"/>
    </source>
</evidence>
<organism evidence="2 3">
    <name type="scientific">Punica granatum</name>
    <name type="common">Pomegranate</name>
    <dbReference type="NCBI Taxonomy" id="22663"/>
    <lineage>
        <taxon>Eukaryota</taxon>
        <taxon>Viridiplantae</taxon>
        <taxon>Streptophyta</taxon>
        <taxon>Embryophyta</taxon>
        <taxon>Tracheophyta</taxon>
        <taxon>Spermatophyta</taxon>
        <taxon>Magnoliopsida</taxon>
        <taxon>eudicotyledons</taxon>
        <taxon>Gunneridae</taxon>
        <taxon>Pentapetalae</taxon>
        <taxon>rosids</taxon>
        <taxon>malvids</taxon>
        <taxon>Myrtales</taxon>
        <taxon>Lythraceae</taxon>
        <taxon>Punica</taxon>
    </lineage>
</organism>
<gene>
    <name evidence="2" type="ORF">CRG98_047565</name>
</gene>
<sequence length="74" mass="7943">LGTLGTTHDRLDLSLRSPTRPTSHRAVAGARVPTRSPETAAAVRPSGSPTRSLQAESCDSDDRFPDSFPRVSRL</sequence>
<comment type="caution">
    <text evidence="2">The sequence shown here is derived from an EMBL/GenBank/DDBJ whole genome shotgun (WGS) entry which is preliminary data.</text>
</comment>